<dbReference type="PANTHER" id="PTHR46481">
    <property type="entry name" value="ZINC FINGER BED DOMAIN-CONTAINING PROTEIN 4"/>
    <property type="match status" value="1"/>
</dbReference>
<dbReference type="GO" id="GO:0009791">
    <property type="term" value="P:post-embryonic development"/>
    <property type="evidence" value="ECO:0007669"/>
    <property type="project" value="UniProtKB-ARBA"/>
</dbReference>
<feature type="domain" description="BED-type" evidence="10">
    <location>
        <begin position="5"/>
        <end position="50"/>
    </location>
</feature>
<evidence type="ECO:0000256" key="2">
    <source>
        <dbReference type="ARBA" id="ARBA00022723"/>
    </source>
</evidence>
<reference evidence="11" key="1">
    <citation type="submission" date="2020-11" db="EMBL/GenBank/DDBJ databases">
        <authorList>
            <person name="Whiteford S."/>
        </authorList>
    </citation>
    <scope>NUCLEOTIDE SEQUENCE</scope>
</reference>
<dbReference type="InterPro" id="IPR052035">
    <property type="entry name" value="ZnF_BED_domain_contain"/>
</dbReference>
<evidence type="ECO:0000256" key="4">
    <source>
        <dbReference type="ARBA" id="ARBA00022833"/>
    </source>
</evidence>
<keyword evidence="7" id="KW-0539">Nucleus</keyword>
<keyword evidence="3 8" id="KW-0863">Zinc-finger</keyword>
<evidence type="ECO:0000256" key="7">
    <source>
        <dbReference type="ARBA" id="ARBA00023242"/>
    </source>
</evidence>
<dbReference type="GO" id="GO:0008270">
    <property type="term" value="F:zinc ion binding"/>
    <property type="evidence" value="ECO:0007669"/>
    <property type="project" value="UniProtKB-KW"/>
</dbReference>
<dbReference type="SMART" id="SM00614">
    <property type="entry name" value="ZnF_BED"/>
    <property type="match status" value="1"/>
</dbReference>
<evidence type="ECO:0000256" key="6">
    <source>
        <dbReference type="ARBA" id="ARBA00023163"/>
    </source>
</evidence>
<feature type="region of interest" description="Disordered" evidence="9">
    <location>
        <begin position="63"/>
        <end position="117"/>
    </location>
</feature>
<organism evidence="11 12">
    <name type="scientific">Plutella xylostella</name>
    <name type="common">Diamondback moth</name>
    <name type="synonym">Plutella maculipennis</name>
    <dbReference type="NCBI Taxonomy" id="51655"/>
    <lineage>
        <taxon>Eukaryota</taxon>
        <taxon>Metazoa</taxon>
        <taxon>Ecdysozoa</taxon>
        <taxon>Arthropoda</taxon>
        <taxon>Hexapoda</taxon>
        <taxon>Insecta</taxon>
        <taxon>Pterygota</taxon>
        <taxon>Neoptera</taxon>
        <taxon>Endopterygota</taxon>
        <taxon>Lepidoptera</taxon>
        <taxon>Glossata</taxon>
        <taxon>Ditrysia</taxon>
        <taxon>Yponomeutoidea</taxon>
        <taxon>Plutellidae</taxon>
        <taxon>Plutella</taxon>
    </lineage>
</organism>
<evidence type="ECO:0000313" key="11">
    <source>
        <dbReference type="EMBL" id="CAG9129823.1"/>
    </source>
</evidence>
<accession>A0A8S4FNH9</accession>
<dbReference type="SUPFAM" id="SSF140996">
    <property type="entry name" value="Hermes dimerisation domain"/>
    <property type="match status" value="1"/>
</dbReference>
<dbReference type="Pfam" id="PF02892">
    <property type="entry name" value="zf-BED"/>
    <property type="match status" value="1"/>
</dbReference>
<gene>
    <name evidence="11" type="ORF">PLXY2_LOCUS9648</name>
</gene>
<dbReference type="PANTHER" id="PTHR46481:SF10">
    <property type="entry name" value="ZINC FINGER BED DOMAIN-CONTAINING PROTEIN 39"/>
    <property type="match status" value="1"/>
</dbReference>
<dbReference type="GO" id="GO:0003677">
    <property type="term" value="F:DNA binding"/>
    <property type="evidence" value="ECO:0007669"/>
    <property type="project" value="InterPro"/>
</dbReference>
<protein>
    <submittedName>
        <fullName evidence="11">(diamondback moth) hypothetical protein</fullName>
    </submittedName>
</protein>
<dbReference type="GO" id="GO:0005634">
    <property type="term" value="C:nucleus"/>
    <property type="evidence" value="ECO:0007669"/>
    <property type="project" value="UniProtKB-SubCell"/>
</dbReference>
<dbReference type="EMBL" id="CAJHNJ030000039">
    <property type="protein sequence ID" value="CAG9129823.1"/>
    <property type="molecule type" value="Genomic_DNA"/>
</dbReference>
<dbReference type="PROSITE" id="PS50808">
    <property type="entry name" value="ZF_BED"/>
    <property type="match status" value="1"/>
</dbReference>
<keyword evidence="12" id="KW-1185">Reference proteome</keyword>
<dbReference type="InterPro" id="IPR003656">
    <property type="entry name" value="Znf_BED"/>
</dbReference>
<proteinExistence type="predicted"/>
<evidence type="ECO:0000256" key="5">
    <source>
        <dbReference type="ARBA" id="ARBA00023015"/>
    </source>
</evidence>
<keyword evidence="6" id="KW-0804">Transcription</keyword>
<evidence type="ECO:0000259" key="10">
    <source>
        <dbReference type="PROSITE" id="PS50808"/>
    </source>
</evidence>
<comment type="caution">
    <text evidence="11">The sequence shown here is derived from an EMBL/GenBank/DDBJ whole genome shotgun (WGS) entry which is preliminary data.</text>
</comment>
<evidence type="ECO:0000256" key="1">
    <source>
        <dbReference type="ARBA" id="ARBA00004123"/>
    </source>
</evidence>
<keyword evidence="4" id="KW-0862">Zinc</keyword>
<dbReference type="SUPFAM" id="SSF57667">
    <property type="entry name" value="beta-beta-alpha zinc fingers"/>
    <property type="match status" value="1"/>
</dbReference>
<evidence type="ECO:0000313" key="12">
    <source>
        <dbReference type="Proteomes" id="UP000653454"/>
    </source>
</evidence>
<sequence length="174" mass="19684">MSSQRKRSALWNHFTLIEPKKAKCAYCANTLSIPTGNVGNLGRHMKTKHPTVALVPERQQPSDIVGGRIPEEESVGSSMPASSAAAPPPTLFAHPNPTQPSIRDFAESTKPMPPRRSEKLDEQLMLMIAKGYYPFRMVEDKEFKKFLSMLFKIQDSRYIYLHKHRLVTFILCIG</sequence>
<name>A0A8S4FNH9_PLUXY</name>
<dbReference type="InterPro" id="IPR036236">
    <property type="entry name" value="Znf_C2H2_sf"/>
</dbReference>
<dbReference type="Proteomes" id="UP000653454">
    <property type="component" value="Unassembled WGS sequence"/>
</dbReference>
<comment type="subcellular location">
    <subcellularLocation>
        <location evidence="1">Nucleus</location>
    </subcellularLocation>
</comment>
<keyword evidence="2" id="KW-0479">Metal-binding</keyword>
<evidence type="ECO:0000256" key="9">
    <source>
        <dbReference type="SAM" id="MobiDB-lite"/>
    </source>
</evidence>
<evidence type="ECO:0000256" key="3">
    <source>
        <dbReference type="ARBA" id="ARBA00022771"/>
    </source>
</evidence>
<dbReference type="AlphaFoldDB" id="A0A8S4FNH9"/>
<evidence type="ECO:0000256" key="8">
    <source>
        <dbReference type="PROSITE-ProRule" id="PRU00027"/>
    </source>
</evidence>
<keyword evidence="5" id="KW-0805">Transcription regulation</keyword>